<dbReference type="PATRIC" id="fig|706587.4.peg.4227"/>
<dbReference type="SUPFAM" id="SSF109998">
    <property type="entry name" value="Triger factor/SurA peptide-binding domain-like"/>
    <property type="match status" value="1"/>
</dbReference>
<dbReference type="GO" id="GO:0003755">
    <property type="term" value="F:peptidyl-prolyl cis-trans isomerase activity"/>
    <property type="evidence" value="ECO:0007669"/>
    <property type="project" value="UniProtKB-KW"/>
</dbReference>
<evidence type="ECO:0000256" key="3">
    <source>
        <dbReference type="ARBA" id="ARBA00022519"/>
    </source>
</evidence>
<keyword evidence="15" id="KW-1185">Reference proteome</keyword>
<evidence type="ECO:0000256" key="5">
    <source>
        <dbReference type="ARBA" id="ARBA00022989"/>
    </source>
</evidence>
<dbReference type="KEGG" id="dti:Desti_3718"/>
<protein>
    <recommendedName>
        <fullName evidence="9">Periplasmic chaperone PpiD</fullName>
    </recommendedName>
    <alternativeName>
        <fullName evidence="10">Periplasmic folding chaperone</fullName>
    </alternativeName>
</protein>
<comment type="subcellular location">
    <subcellularLocation>
        <location evidence="1">Cell inner membrane</location>
        <topology evidence="1">Single-pass type II membrane protein</topology>
        <orientation evidence="1">Periplasmic side</orientation>
    </subcellularLocation>
</comment>
<keyword evidence="2" id="KW-1003">Cell membrane</keyword>
<dbReference type="Proteomes" id="UP000006055">
    <property type="component" value="Chromosome"/>
</dbReference>
<keyword evidence="7" id="KW-0143">Chaperone</keyword>
<accession>I4C9X2</accession>
<dbReference type="PROSITE" id="PS50198">
    <property type="entry name" value="PPIC_PPIASE_2"/>
    <property type="match status" value="2"/>
</dbReference>
<dbReference type="eggNOG" id="COG0760">
    <property type="taxonomic scope" value="Bacteria"/>
</dbReference>
<dbReference type="InterPro" id="IPR023058">
    <property type="entry name" value="PPIase_PpiC_CS"/>
</dbReference>
<dbReference type="PANTHER" id="PTHR47529:SF1">
    <property type="entry name" value="PERIPLASMIC CHAPERONE PPID"/>
    <property type="match status" value="1"/>
</dbReference>
<feature type="domain" description="PpiC" evidence="13">
    <location>
        <begin position="376"/>
        <end position="472"/>
    </location>
</feature>
<dbReference type="Pfam" id="PF13624">
    <property type="entry name" value="SurA_N_3"/>
    <property type="match status" value="1"/>
</dbReference>
<evidence type="ECO:0000256" key="1">
    <source>
        <dbReference type="ARBA" id="ARBA00004382"/>
    </source>
</evidence>
<dbReference type="OrthoDB" id="9812372at2"/>
<evidence type="ECO:0000313" key="15">
    <source>
        <dbReference type="Proteomes" id="UP000006055"/>
    </source>
</evidence>
<dbReference type="PANTHER" id="PTHR47529">
    <property type="entry name" value="PEPTIDYL-PROLYL CIS-TRANS ISOMERASE D"/>
    <property type="match status" value="1"/>
</dbReference>
<keyword evidence="11" id="KW-0697">Rotamase</keyword>
<dbReference type="GO" id="GO:0005886">
    <property type="term" value="C:plasma membrane"/>
    <property type="evidence" value="ECO:0007669"/>
    <property type="project" value="UniProtKB-SubCell"/>
</dbReference>
<dbReference type="Pfam" id="PF13145">
    <property type="entry name" value="Rotamase_2"/>
    <property type="match status" value="1"/>
</dbReference>
<dbReference type="PROSITE" id="PS01096">
    <property type="entry name" value="PPIC_PPIASE_1"/>
    <property type="match status" value="1"/>
</dbReference>
<evidence type="ECO:0000256" key="9">
    <source>
        <dbReference type="ARBA" id="ARBA00040743"/>
    </source>
</evidence>
<keyword evidence="3" id="KW-0997">Cell inner membrane</keyword>
<dbReference type="InterPro" id="IPR000297">
    <property type="entry name" value="PPIase_PpiC"/>
</dbReference>
<feature type="transmembrane region" description="Helical" evidence="12">
    <location>
        <begin position="12"/>
        <end position="31"/>
    </location>
</feature>
<evidence type="ECO:0000256" key="12">
    <source>
        <dbReference type="SAM" id="Phobius"/>
    </source>
</evidence>
<organism evidence="14 15">
    <name type="scientific">Desulfomonile tiedjei (strain ATCC 49306 / DSM 6799 / DCB-1)</name>
    <dbReference type="NCBI Taxonomy" id="706587"/>
    <lineage>
        <taxon>Bacteria</taxon>
        <taxon>Pseudomonadati</taxon>
        <taxon>Thermodesulfobacteriota</taxon>
        <taxon>Desulfomonilia</taxon>
        <taxon>Desulfomonilales</taxon>
        <taxon>Desulfomonilaceae</taxon>
        <taxon>Desulfomonile</taxon>
    </lineage>
</organism>
<dbReference type="SUPFAM" id="SSF54534">
    <property type="entry name" value="FKBP-like"/>
    <property type="match status" value="1"/>
</dbReference>
<keyword evidence="5 12" id="KW-1133">Transmembrane helix</keyword>
<evidence type="ECO:0000256" key="6">
    <source>
        <dbReference type="ARBA" id="ARBA00023136"/>
    </source>
</evidence>
<dbReference type="EMBL" id="CP003360">
    <property type="protein sequence ID" value="AFM26363.1"/>
    <property type="molecule type" value="Genomic_DNA"/>
</dbReference>
<evidence type="ECO:0000256" key="11">
    <source>
        <dbReference type="PROSITE-ProRule" id="PRU00278"/>
    </source>
</evidence>
<keyword evidence="4 12" id="KW-0812">Transmembrane</keyword>
<evidence type="ECO:0000256" key="7">
    <source>
        <dbReference type="ARBA" id="ARBA00023186"/>
    </source>
</evidence>
<sequence length="631" mass="71896">MLDLMRRHASSWIIKVALGGIIVVFVFFFGWSGPGDKSRNYAAKVNDTVISYDHFARIYDATLKKMELRFGGSVPSEFMDRVNLKKVVIQGMVNQTLLLQEAKKLGLFVDDSELVRDIRTDPSFQRDGRFDEMLYRAYVSNIKMSPTTFEEARKQELLERQMVRLLTDSVKTDPQEVKQLWHFQNDKVALSVLLIHPEPITEPIDSKELETFYKENEAKYEFPPSLNMEYAVFSWHDLIKNMSVSEEEAKSYYNNHPKEFTEPERVHARQILFKLPEDATPEVIEQVRKRAEFTKNAIEGGQNFADVAKSESQDDATADKGGDLGFFSRGTVNRDLEKVAFALEPGKVSDPIKTEQGFHLLMVDEKKPETVIDFALAKEKIEHKLIEDKARKKISSDADNFYEQVYRSEDLEGTAKQFGFDVRKAEFVSRAGGIPDLTSDPKVMEEAFSLRSGEISRLLRVGDKYLVIKLLAKNKERIPPLDEIRKTVEQDYLKRQAANAARKKAEEILKALKAKPEDADAIAASYGLKWDQLDSISRTAGFVAKLGGGQEVNEMLTSLSKENPLYPTPLTTAEGIAIVRLTDVVQGSDEQYAKEAEAFEKWILEVRKTEFLKGWLKLMEDKAKIDISEKL</sequence>
<evidence type="ECO:0000313" key="14">
    <source>
        <dbReference type="EMBL" id="AFM26363.1"/>
    </source>
</evidence>
<name>I4C9X2_DESTA</name>
<dbReference type="STRING" id="706587.Desti_3718"/>
<dbReference type="HOGENOM" id="CLU_023843_1_0_7"/>
<gene>
    <name evidence="14" type="ordered locus">Desti_3718</name>
</gene>
<dbReference type="InterPro" id="IPR052029">
    <property type="entry name" value="PpiD_chaperone"/>
</dbReference>
<evidence type="ECO:0000256" key="2">
    <source>
        <dbReference type="ARBA" id="ARBA00022475"/>
    </source>
</evidence>
<reference evidence="15" key="1">
    <citation type="submission" date="2012-06" db="EMBL/GenBank/DDBJ databases">
        <title>Complete sequence of chromosome of Desulfomonile tiedjei DSM 6799.</title>
        <authorList>
            <person name="Lucas S."/>
            <person name="Copeland A."/>
            <person name="Lapidus A."/>
            <person name="Glavina del Rio T."/>
            <person name="Dalin E."/>
            <person name="Tice H."/>
            <person name="Bruce D."/>
            <person name="Goodwin L."/>
            <person name="Pitluck S."/>
            <person name="Peters L."/>
            <person name="Ovchinnikova G."/>
            <person name="Zeytun A."/>
            <person name="Lu M."/>
            <person name="Kyrpides N."/>
            <person name="Mavromatis K."/>
            <person name="Ivanova N."/>
            <person name="Brettin T."/>
            <person name="Detter J.C."/>
            <person name="Han C."/>
            <person name="Larimer F."/>
            <person name="Land M."/>
            <person name="Hauser L."/>
            <person name="Markowitz V."/>
            <person name="Cheng J.-F."/>
            <person name="Hugenholtz P."/>
            <person name="Woyke T."/>
            <person name="Wu D."/>
            <person name="Spring S."/>
            <person name="Schroeder M."/>
            <person name="Brambilla E."/>
            <person name="Klenk H.-P."/>
            <person name="Eisen J.A."/>
        </authorList>
    </citation>
    <scope>NUCLEOTIDE SEQUENCE [LARGE SCALE GENOMIC DNA]</scope>
    <source>
        <strain evidence="15">ATCC 49306 / DSM 6799 / DCB-1</strain>
    </source>
</reference>
<dbReference type="Gene3D" id="1.10.4030.10">
    <property type="entry name" value="Porin chaperone SurA, peptide-binding domain"/>
    <property type="match status" value="1"/>
</dbReference>
<evidence type="ECO:0000256" key="10">
    <source>
        <dbReference type="ARBA" id="ARBA00042775"/>
    </source>
</evidence>
<keyword evidence="6 12" id="KW-0472">Membrane</keyword>
<dbReference type="InterPro" id="IPR027304">
    <property type="entry name" value="Trigger_fact/SurA_dom_sf"/>
</dbReference>
<dbReference type="Pfam" id="PF00639">
    <property type="entry name" value="Rotamase"/>
    <property type="match status" value="1"/>
</dbReference>
<comment type="similarity">
    <text evidence="8">Belongs to the PpiD chaperone family.</text>
</comment>
<evidence type="ECO:0000256" key="4">
    <source>
        <dbReference type="ARBA" id="ARBA00022692"/>
    </source>
</evidence>
<feature type="domain" description="PpiC" evidence="13">
    <location>
        <begin position="263"/>
        <end position="365"/>
    </location>
</feature>
<dbReference type="InterPro" id="IPR046357">
    <property type="entry name" value="PPIase_dom_sf"/>
</dbReference>
<evidence type="ECO:0000256" key="8">
    <source>
        <dbReference type="ARBA" id="ARBA00038408"/>
    </source>
</evidence>
<dbReference type="Gene3D" id="3.10.50.40">
    <property type="match status" value="2"/>
</dbReference>
<dbReference type="AlphaFoldDB" id="I4C9X2"/>
<proteinExistence type="inferred from homology"/>
<dbReference type="RefSeq" id="WP_014811491.1">
    <property type="nucleotide sequence ID" value="NC_018025.1"/>
</dbReference>
<evidence type="ECO:0000259" key="13">
    <source>
        <dbReference type="PROSITE" id="PS50198"/>
    </source>
</evidence>
<keyword evidence="11 14" id="KW-0413">Isomerase</keyword>